<dbReference type="GO" id="GO:0005737">
    <property type="term" value="C:cytoplasm"/>
    <property type="evidence" value="ECO:0007669"/>
    <property type="project" value="UniProtKB-SubCell"/>
</dbReference>
<keyword evidence="10 18" id="KW-0028">Amino-acid biosynthesis</keyword>
<keyword evidence="16 18" id="KW-0456">Lyase</keyword>
<dbReference type="GO" id="GO:0009423">
    <property type="term" value="P:chorismate biosynthetic process"/>
    <property type="evidence" value="ECO:0007669"/>
    <property type="project" value="UniProtKB-UniRule"/>
</dbReference>
<comment type="caution">
    <text evidence="21">The sequence shown here is derived from an EMBL/GenBank/DDBJ whole genome shotgun (WGS) entry which is preliminary data.</text>
</comment>
<keyword evidence="14 18" id="KW-0520">NAD</keyword>
<dbReference type="InterPro" id="IPR056179">
    <property type="entry name" value="DHQS_C"/>
</dbReference>
<dbReference type="InterPro" id="IPR050071">
    <property type="entry name" value="Dehydroquinate_synthase"/>
</dbReference>
<evidence type="ECO:0000256" key="8">
    <source>
        <dbReference type="ARBA" id="ARBA00017684"/>
    </source>
</evidence>
<dbReference type="PIRSF" id="PIRSF001455">
    <property type="entry name" value="DHQ_synth"/>
    <property type="match status" value="1"/>
</dbReference>
<keyword evidence="13 18" id="KW-0862">Zinc</keyword>
<comment type="cofactor">
    <cofactor evidence="18">
        <name>Co(2+)</name>
        <dbReference type="ChEBI" id="CHEBI:48828"/>
    </cofactor>
    <cofactor evidence="18">
        <name>Zn(2+)</name>
        <dbReference type="ChEBI" id="CHEBI:29105"/>
    </cofactor>
    <text evidence="18">Binds 1 divalent metal cation per subunit. Can use either Co(2+) or Zn(2+).</text>
</comment>
<evidence type="ECO:0000259" key="19">
    <source>
        <dbReference type="Pfam" id="PF01761"/>
    </source>
</evidence>
<dbReference type="GO" id="GO:0009073">
    <property type="term" value="P:aromatic amino acid family biosynthetic process"/>
    <property type="evidence" value="ECO:0007669"/>
    <property type="project" value="UniProtKB-KW"/>
</dbReference>
<evidence type="ECO:0000256" key="2">
    <source>
        <dbReference type="ARBA" id="ARBA00001911"/>
    </source>
</evidence>
<comment type="function">
    <text evidence="3 18">Catalyzes the conversion of 3-deoxy-D-arabino-heptulosonate 7-phosphate (DAHP) to dehydroquinate (DHQ).</text>
</comment>
<evidence type="ECO:0000256" key="15">
    <source>
        <dbReference type="ARBA" id="ARBA00023141"/>
    </source>
</evidence>
<comment type="subcellular location">
    <subcellularLocation>
        <location evidence="4 18">Cytoplasm</location>
    </subcellularLocation>
</comment>
<feature type="binding site" evidence="18">
    <location>
        <begin position="175"/>
        <end position="178"/>
    </location>
    <ligand>
        <name>NAD(+)</name>
        <dbReference type="ChEBI" id="CHEBI:57540"/>
    </ligand>
</feature>
<accession>A0A7Z7ESM4</accession>
<keyword evidence="12 18" id="KW-0547">Nucleotide-binding</keyword>
<dbReference type="Pfam" id="PF24621">
    <property type="entry name" value="DHQS_C"/>
    <property type="match status" value="1"/>
</dbReference>
<feature type="binding site" evidence="18">
    <location>
        <position position="148"/>
    </location>
    <ligand>
        <name>NAD(+)</name>
        <dbReference type="ChEBI" id="CHEBI:57540"/>
    </ligand>
</feature>
<dbReference type="PANTHER" id="PTHR43622:SF7">
    <property type="entry name" value="3-DEHYDROQUINATE SYNTHASE, CHLOROPLASTIC"/>
    <property type="match status" value="1"/>
</dbReference>
<keyword evidence="9 18" id="KW-0963">Cytoplasm</keyword>
<protein>
    <recommendedName>
        <fullName evidence="8 18">3-dehydroquinate synthase</fullName>
        <shortName evidence="18">DHQS</shortName>
        <ecNumber evidence="7 18">4.2.3.4</ecNumber>
    </recommendedName>
</protein>
<name>A0A7Z7ESM4_9GAMM</name>
<evidence type="ECO:0000256" key="16">
    <source>
        <dbReference type="ARBA" id="ARBA00023239"/>
    </source>
</evidence>
<proteinExistence type="inferred from homology"/>
<dbReference type="Gene3D" id="3.40.50.1970">
    <property type="match status" value="1"/>
</dbReference>
<feature type="binding site" evidence="18">
    <location>
        <begin position="111"/>
        <end position="115"/>
    </location>
    <ligand>
        <name>NAD(+)</name>
        <dbReference type="ChEBI" id="CHEBI:57540"/>
    </ligand>
</feature>
<evidence type="ECO:0000256" key="6">
    <source>
        <dbReference type="ARBA" id="ARBA00005412"/>
    </source>
</evidence>
<reference evidence="22" key="1">
    <citation type="journal article" date="2018" name="Front. Microbiol.">
        <title>Genome-Based Analysis Reveals the Taxonomy and Diversity of the Family Idiomarinaceae.</title>
        <authorList>
            <person name="Liu Y."/>
            <person name="Lai Q."/>
            <person name="Shao Z."/>
        </authorList>
    </citation>
    <scope>NUCLEOTIDE SEQUENCE [LARGE SCALE GENOMIC DNA]</scope>
    <source>
        <strain evidence="22">KYW314</strain>
    </source>
</reference>
<sequence length="372" mass="40616">MSLQKHHVRVGLPQQHERSYSIHIGAGLLTAFTDLIAPRTLPKQVLILTDANVGPLYANTVQQQLADRTVLVHTINVGEQAKSLASFTEVMTTLIEHNFNRDSAIIALGGGVVGDLAGFVAATFQRGVDFYQVPTTLLAQVDSSVGGKTAVNHPGGKNLIGAFYQPQAVIIDTNCLETLTPRDFACGLAEVVKYGIIYDADFFSWLEVNAQALLQRDAETLTYAIARSCEIKAEIVAEDEQEHGIRALLNLGHTFGHAIEAAAHASGDYKAWFHGEAVAAGTLIAAQYMQQQGEFTHADVARIERLFKQFELPIYAPEMPLSQWQGYMQRDKKVKAGKLRLILPTAIGRAEVRTVTDWDAVSQAILARSAPQ</sequence>
<dbReference type="PANTHER" id="PTHR43622">
    <property type="entry name" value="3-DEHYDROQUINATE SYNTHASE"/>
    <property type="match status" value="1"/>
</dbReference>
<dbReference type="NCBIfam" id="TIGR01357">
    <property type="entry name" value="aroB"/>
    <property type="match status" value="1"/>
</dbReference>
<dbReference type="EMBL" id="PIPR01000004">
    <property type="protein sequence ID" value="RUO38981.1"/>
    <property type="molecule type" value="Genomic_DNA"/>
</dbReference>
<dbReference type="RefSeq" id="WP_169931581.1">
    <property type="nucleotide sequence ID" value="NZ_PIPR01000004.1"/>
</dbReference>
<keyword evidence="22" id="KW-1185">Reference proteome</keyword>
<evidence type="ECO:0000256" key="3">
    <source>
        <dbReference type="ARBA" id="ARBA00003485"/>
    </source>
</evidence>
<feature type="domain" description="3-dehydroquinate synthase C-terminal" evidence="20">
    <location>
        <begin position="187"/>
        <end position="334"/>
    </location>
</feature>
<comment type="caution">
    <text evidence="18">Lacks conserved residue(s) required for the propagation of feature annotation.</text>
</comment>
<dbReference type="EC" id="4.2.3.4" evidence="7 18"/>
<dbReference type="UniPathway" id="UPA00053">
    <property type="reaction ID" value="UER00085"/>
</dbReference>
<dbReference type="AlphaFoldDB" id="A0A7Z7ESM4"/>
<keyword evidence="11 18" id="KW-0479">Metal-binding</keyword>
<evidence type="ECO:0000259" key="20">
    <source>
        <dbReference type="Pfam" id="PF24621"/>
    </source>
</evidence>
<dbReference type="SUPFAM" id="SSF56796">
    <property type="entry name" value="Dehydroquinate synthase-like"/>
    <property type="match status" value="1"/>
</dbReference>
<evidence type="ECO:0000256" key="14">
    <source>
        <dbReference type="ARBA" id="ARBA00023027"/>
    </source>
</evidence>
<dbReference type="GO" id="GO:0008652">
    <property type="term" value="P:amino acid biosynthetic process"/>
    <property type="evidence" value="ECO:0007669"/>
    <property type="project" value="UniProtKB-KW"/>
</dbReference>
<dbReference type="GO" id="GO:0003856">
    <property type="term" value="F:3-dehydroquinate synthase activity"/>
    <property type="evidence" value="ECO:0007669"/>
    <property type="project" value="UniProtKB-UniRule"/>
</dbReference>
<evidence type="ECO:0000256" key="11">
    <source>
        <dbReference type="ARBA" id="ARBA00022723"/>
    </source>
</evidence>
<comment type="similarity">
    <text evidence="6 18">Belongs to the sugar phosphate cyclases superfamily. Dehydroquinate synthase family.</text>
</comment>
<evidence type="ECO:0000313" key="22">
    <source>
        <dbReference type="Proteomes" id="UP000287766"/>
    </source>
</evidence>
<feature type="binding site" evidence="18">
    <location>
        <position position="190"/>
    </location>
    <ligand>
        <name>Zn(2+)</name>
        <dbReference type="ChEBI" id="CHEBI:29105"/>
    </ligand>
</feature>
<keyword evidence="17 18" id="KW-0170">Cobalt</keyword>
<dbReference type="InterPro" id="IPR030963">
    <property type="entry name" value="DHQ_synth_fam"/>
</dbReference>
<evidence type="ECO:0000256" key="13">
    <source>
        <dbReference type="ARBA" id="ARBA00022833"/>
    </source>
</evidence>
<evidence type="ECO:0000256" key="4">
    <source>
        <dbReference type="ARBA" id="ARBA00004496"/>
    </source>
</evidence>
<feature type="binding site" evidence="18">
    <location>
        <begin position="135"/>
        <end position="136"/>
    </location>
    <ligand>
        <name>NAD(+)</name>
        <dbReference type="ChEBI" id="CHEBI:57540"/>
    </ligand>
</feature>
<dbReference type="Gene3D" id="1.20.1090.10">
    <property type="entry name" value="Dehydroquinate synthase-like - alpha domain"/>
    <property type="match status" value="1"/>
</dbReference>
<gene>
    <name evidence="18" type="primary">aroB</name>
    <name evidence="21" type="ORF">CWE22_11180</name>
</gene>
<dbReference type="GO" id="GO:0000166">
    <property type="term" value="F:nucleotide binding"/>
    <property type="evidence" value="ECO:0007669"/>
    <property type="project" value="UniProtKB-KW"/>
</dbReference>
<evidence type="ECO:0000256" key="7">
    <source>
        <dbReference type="ARBA" id="ARBA00013031"/>
    </source>
</evidence>
<dbReference type="GO" id="GO:0046872">
    <property type="term" value="F:metal ion binding"/>
    <property type="evidence" value="ECO:0007669"/>
    <property type="project" value="UniProtKB-KW"/>
</dbReference>
<evidence type="ECO:0000256" key="1">
    <source>
        <dbReference type="ARBA" id="ARBA00001393"/>
    </source>
</evidence>
<dbReference type="InterPro" id="IPR030960">
    <property type="entry name" value="DHQS/DOIS_N"/>
</dbReference>
<dbReference type="Pfam" id="PF01761">
    <property type="entry name" value="DHQ_synthase"/>
    <property type="match status" value="1"/>
</dbReference>
<evidence type="ECO:0000256" key="18">
    <source>
        <dbReference type="HAMAP-Rule" id="MF_00110"/>
    </source>
</evidence>
<evidence type="ECO:0000313" key="21">
    <source>
        <dbReference type="EMBL" id="RUO38981.1"/>
    </source>
</evidence>
<evidence type="ECO:0000256" key="10">
    <source>
        <dbReference type="ARBA" id="ARBA00022605"/>
    </source>
</evidence>
<feature type="binding site" evidence="18">
    <location>
        <position position="157"/>
    </location>
    <ligand>
        <name>NAD(+)</name>
        <dbReference type="ChEBI" id="CHEBI:57540"/>
    </ligand>
</feature>
<evidence type="ECO:0000256" key="12">
    <source>
        <dbReference type="ARBA" id="ARBA00022741"/>
    </source>
</evidence>
<comment type="catalytic activity">
    <reaction evidence="1 18">
        <text>7-phospho-2-dehydro-3-deoxy-D-arabino-heptonate = 3-dehydroquinate + phosphate</text>
        <dbReference type="Rhea" id="RHEA:21968"/>
        <dbReference type="ChEBI" id="CHEBI:32364"/>
        <dbReference type="ChEBI" id="CHEBI:43474"/>
        <dbReference type="ChEBI" id="CHEBI:58394"/>
        <dbReference type="EC" id="4.2.3.4"/>
    </reaction>
</comment>
<dbReference type="FunFam" id="3.40.50.1970:FF:000001">
    <property type="entry name" value="3-dehydroquinate synthase"/>
    <property type="match status" value="1"/>
</dbReference>
<dbReference type="InterPro" id="IPR016037">
    <property type="entry name" value="DHQ_synth_AroB"/>
</dbReference>
<evidence type="ECO:0000256" key="17">
    <source>
        <dbReference type="ARBA" id="ARBA00023285"/>
    </source>
</evidence>
<dbReference type="Proteomes" id="UP000287766">
    <property type="component" value="Unassembled WGS sequence"/>
</dbReference>
<dbReference type="HAMAP" id="MF_00110">
    <property type="entry name" value="DHQ_synthase"/>
    <property type="match status" value="1"/>
</dbReference>
<feature type="binding site" evidence="18">
    <location>
        <position position="253"/>
    </location>
    <ligand>
        <name>Zn(2+)</name>
        <dbReference type="ChEBI" id="CHEBI:29105"/>
    </ligand>
</feature>
<organism evidence="21 22">
    <name type="scientific">Pseudidiomarina aestuarii</name>
    <dbReference type="NCBI Taxonomy" id="624146"/>
    <lineage>
        <taxon>Bacteria</taxon>
        <taxon>Pseudomonadati</taxon>
        <taxon>Pseudomonadota</taxon>
        <taxon>Gammaproteobacteria</taxon>
        <taxon>Alteromonadales</taxon>
        <taxon>Idiomarinaceae</taxon>
        <taxon>Pseudidiomarina</taxon>
    </lineage>
</organism>
<dbReference type="CDD" id="cd08195">
    <property type="entry name" value="DHQS"/>
    <property type="match status" value="1"/>
</dbReference>
<comment type="cofactor">
    <cofactor evidence="2 18">
        <name>NAD(+)</name>
        <dbReference type="ChEBI" id="CHEBI:57540"/>
    </cofactor>
</comment>
<feature type="binding site" evidence="18">
    <location>
        <position position="274"/>
    </location>
    <ligand>
        <name>Zn(2+)</name>
        <dbReference type="ChEBI" id="CHEBI:29105"/>
    </ligand>
</feature>
<evidence type="ECO:0000256" key="5">
    <source>
        <dbReference type="ARBA" id="ARBA00004661"/>
    </source>
</evidence>
<feature type="domain" description="3-dehydroquinate synthase N-terminal" evidence="19">
    <location>
        <begin position="74"/>
        <end position="184"/>
    </location>
</feature>
<comment type="pathway">
    <text evidence="5 18">Metabolic intermediate biosynthesis; chorismate biosynthesis; chorismate from D-erythrose 4-phosphate and phosphoenolpyruvate: step 2/7.</text>
</comment>
<keyword evidence="15 18" id="KW-0057">Aromatic amino acid biosynthesis</keyword>
<evidence type="ECO:0000256" key="9">
    <source>
        <dbReference type="ARBA" id="ARBA00022490"/>
    </source>
</evidence>